<dbReference type="PANTHER" id="PTHR20929:SF11">
    <property type="entry name" value="DYNEIN AXONEMAL INTERMEDIATE CHAIN 7"/>
    <property type="match status" value="1"/>
</dbReference>
<feature type="compositionally biased region" description="Basic and acidic residues" evidence="2">
    <location>
        <begin position="19"/>
        <end position="55"/>
    </location>
</feature>
<dbReference type="OMA" id="RNDRIDW"/>
<keyword evidence="5" id="KW-1185">Reference proteome</keyword>
<evidence type="ECO:0000313" key="5">
    <source>
        <dbReference type="Proteomes" id="UP000035740"/>
    </source>
</evidence>
<sequence length="221" mass="25894">MPPKKAAKGSTKKSKAAARKAELLAQKQREEEERLRLEEEERQRRFEEERRRIEEEEKRQIRLGLKRDADRTRLENEREAGSTLETIIRMRKTGLDHEQTERAEWDKLLRCETLPDVNHEPDLSSYLTLWRDDTQTTPDLVIWQCEAAQELLFALDVVVAQARQTIRNDRIDWAIEKMAEIDQISQPALDRMTATLLTEADRDGAMLNMNVIKQSNSDLLK</sequence>
<dbReference type="GO" id="GO:0048487">
    <property type="term" value="F:beta-tubulin binding"/>
    <property type="evidence" value="ECO:0007669"/>
    <property type="project" value="TreeGrafter"/>
</dbReference>
<evidence type="ECO:0000313" key="4">
    <source>
        <dbReference type="EMBL" id="KMS93653.1"/>
    </source>
</evidence>
<feature type="non-terminal residue" evidence="4">
    <location>
        <position position="221"/>
    </location>
</feature>
<evidence type="ECO:0000256" key="2">
    <source>
        <dbReference type="SAM" id="MobiDB-lite"/>
    </source>
</evidence>
<accession>A0A0J8B161</accession>
<dbReference type="OrthoDB" id="297923at2759"/>
<reference evidence="4 5" key="1">
    <citation type="journal article" date="2014" name="Nature">
        <title>The genome of the recently domesticated crop plant sugar beet (Beta vulgaris).</title>
        <authorList>
            <person name="Dohm J.C."/>
            <person name="Minoche A.E."/>
            <person name="Holtgrawe D."/>
            <person name="Capella-Gutierrez S."/>
            <person name="Zakrzewski F."/>
            <person name="Tafer H."/>
            <person name="Rupp O."/>
            <person name="Sorensen T.R."/>
            <person name="Stracke R."/>
            <person name="Reinhardt R."/>
            <person name="Goesmann A."/>
            <person name="Kraft T."/>
            <person name="Schulz B."/>
            <person name="Stadler P.F."/>
            <person name="Schmidt T."/>
            <person name="Gabaldon T."/>
            <person name="Lehrach H."/>
            <person name="Weisshaar B."/>
            <person name="Himmelbauer H."/>
        </authorList>
    </citation>
    <scope>NUCLEOTIDE SEQUENCE [LARGE SCALE GENOMIC DNA]</scope>
    <source>
        <tissue evidence="4">Taproot</tissue>
    </source>
</reference>
<evidence type="ECO:0000259" key="3">
    <source>
        <dbReference type="Pfam" id="PF15927"/>
    </source>
</evidence>
<dbReference type="PANTHER" id="PTHR20929">
    <property type="entry name" value="LUNG ADENOMA SUSCEPTIBILITY 1-RELATED"/>
    <property type="match status" value="1"/>
</dbReference>
<dbReference type="Gramene" id="KMS93653">
    <property type="protein sequence ID" value="KMS93653"/>
    <property type="gene ID" value="BVRB_029300"/>
</dbReference>
<comment type="similarity">
    <text evidence="1">Belongs to the DNAI7 family.</text>
</comment>
<evidence type="ECO:0000256" key="1">
    <source>
        <dbReference type="ARBA" id="ARBA00024332"/>
    </source>
</evidence>
<feature type="region of interest" description="Disordered" evidence="2">
    <location>
        <begin position="1"/>
        <end position="55"/>
    </location>
</feature>
<feature type="domain" description="IC97/Casc1 N-terminal" evidence="3">
    <location>
        <begin position="33"/>
        <end position="210"/>
    </location>
</feature>
<proteinExistence type="inferred from homology"/>
<organism evidence="4 5">
    <name type="scientific">Beta vulgaris subsp. vulgaris</name>
    <name type="common">Beet</name>
    <dbReference type="NCBI Taxonomy" id="3555"/>
    <lineage>
        <taxon>Eukaryota</taxon>
        <taxon>Viridiplantae</taxon>
        <taxon>Streptophyta</taxon>
        <taxon>Embryophyta</taxon>
        <taxon>Tracheophyta</taxon>
        <taxon>Spermatophyta</taxon>
        <taxon>Magnoliopsida</taxon>
        <taxon>eudicotyledons</taxon>
        <taxon>Gunneridae</taxon>
        <taxon>Pentapetalae</taxon>
        <taxon>Caryophyllales</taxon>
        <taxon>Chenopodiaceae</taxon>
        <taxon>Betoideae</taxon>
        <taxon>Beta</taxon>
    </lineage>
</organism>
<protein>
    <recommendedName>
        <fullName evidence="3">IC97/Casc1 N-terminal domain-containing protein</fullName>
    </recommendedName>
</protein>
<dbReference type="GO" id="GO:0008017">
    <property type="term" value="F:microtubule binding"/>
    <property type="evidence" value="ECO:0007669"/>
    <property type="project" value="TreeGrafter"/>
</dbReference>
<gene>
    <name evidence="4" type="ORF">BVRB_029300</name>
</gene>
<dbReference type="Proteomes" id="UP000035740">
    <property type="component" value="Unassembled WGS sequence"/>
</dbReference>
<name>A0A0J8B161_BETVV</name>
<dbReference type="InterPro" id="IPR023247">
    <property type="entry name" value="IC97/Dnai7-like"/>
</dbReference>
<feature type="compositionally biased region" description="Basic residues" evidence="2">
    <location>
        <begin position="1"/>
        <end position="18"/>
    </location>
</feature>
<dbReference type="EMBL" id="KQ100349">
    <property type="protein sequence ID" value="KMS93653.1"/>
    <property type="molecule type" value="Genomic_DNA"/>
</dbReference>
<dbReference type="Pfam" id="PF15927">
    <property type="entry name" value="Casc1_N"/>
    <property type="match status" value="1"/>
</dbReference>
<dbReference type="InterPro" id="IPR031826">
    <property type="entry name" value="IC97/Casc1_N"/>
</dbReference>
<dbReference type="AlphaFoldDB" id="A0A0J8B161"/>